<dbReference type="Gene3D" id="3.50.4.10">
    <property type="entry name" value="Hepatocyte Growth Factor"/>
    <property type="match status" value="1"/>
</dbReference>
<feature type="non-terminal residue" evidence="2">
    <location>
        <position position="1"/>
    </location>
</feature>
<organism evidence="2 3">
    <name type="scientific">Porites lobata</name>
    <dbReference type="NCBI Taxonomy" id="104759"/>
    <lineage>
        <taxon>Eukaryota</taxon>
        <taxon>Metazoa</taxon>
        <taxon>Cnidaria</taxon>
        <taxon>Anthozoa</taxon>
        <taxon>Hexacorallia</taxon>
        <taxon>Scleractinia</taxon>
        <taxon>Fungiina</taxon>
        <taxon>Poritidae</taxon>
        <taxon>Porites</taxon>
    </lineage>
</organism>
<dbReference type="EMBL" id="CALNXK010000024">
    <property type="protein sequence ID" value="CAH3111770.1"/>
    <property type="molecule type" value="Genomic_DNA"/>
</dbReference>
<gene>
    <name evidence="2" type="ORF">PLOB_00020616</name>
</gene>
<dbReference type="CDD" id="cd01099">
    <property type="entry name" value="PAN_AP_HGF"/>
    <property type="match status" value="1"/>
</dbReference>
<keyword evidence="3" id="KW-1185">Reference proteome</keyword>
<evidence type="ECO:0000259" key="1">
    <source>
        <dbReference type="SMART" id="SM00473"/>
    </source>
</evidence>
<feature type="domain" description="Apple" evidence="1">
    <location>
        <begin position="164"/>
        <end position="247"/>
    </location>
</feature>
<dbReference type="Pfam" id="PF00024">
    <property type="entry name" value="PAN_1"/>
    <property type="match status" value="1"/>
</dbReference>
<dbReference type="InterPro" id="IPR003609">
    <property type="entry name" value="Pan_app"/>
</dbReference>
<evidence type="ECO:0000313" key="3">
    <source>
        <dbReference type="Proteomes" id="UP001159405"/>
    </source>
</evidence>
<accession>A0ABN8NJH9</accession>
<sequence length="249" mass="28855">IALSAQNTKQLQAQLACNGELSFHDQEKILLFIENPTNISSNYTLYPRNEVLAVRCRNSKSKPWIIGSVSNGIVTDTRWKCTGLAKREPLNFKWWQDRADDSNWAQAVANFSNRGDSPWRKVRDISEDAFWISTANEDDVRIFCRRRLSDVFLKRTSFSKVLLITGIFQTTLEGVDYALSSHPRSEHEVNDVMHCYKKCQDDPKCLSFNFEYTSSLPLKNCELNGVTKRQDPNNYVKRPGYIYYENVEY</sequence>
<reference evidence="2 3" key="1">
    <citation type="submission" date="2022-05" db="EMBL/GenBank/DDBJ databases">
        <authorList>
            <consortium name="Genoscope - CEA"/>
            <person name="William W."/>
        </authorList>
    </citation>
    <scope>NUCLEOTIDE SEQUENCE [LARGE SCALE GENOMIC DNA]</scope>
</reference>
<dbReference type="Gene3D" id="2.60.120.260">
    <property type="entry name" value="Galactose-binding domain-like"/>
    <property type="match status" value="1"/>
</dbReference>
<evidence type="ECO:0000313" key="2">
    <source>
        <dbReference type="EMBL" id="CAH3111770.1"/>
    </source>
</evidence>
<proteinExistence type="predicted"/>
<name>A0ABN8NJH9_9CNID</name>
<dbReference type="SMART" id="SM00473">
    <property type="entry name" value="PAN_AP"/>
    <property type="match status" value="1"/>
</dbReference>
<dbReference type="Proteomes" id="UP001159405">
    <property type="component" value="Unassembled WGS sequence"/>
</dbReference>
<protein>
    <recommendedName>
        <fullName evidence="1">Apple domain-containing protein</fullName>
    </recommendedName>
</protein>
<dbReference type="SUPFAM" id="SSF57414">
    <property type="entry name" value="Hairpin loop containing domain-like"/>
    <property type="match status" value="1"/>
</dbReference>
<comment type="caution">
    <text evidence="2">The sequence shown here is derived from an EMBL/GenBank/DDBJ whole genome shotgun (WGS) entry which is preliminary data.</text>
</comment>